<dbReference type="EMBL" id="JASCZI010211652">
    <property type="protein sequence ID" value="MED6195560.1"/>
    <property type="molecule type" value="Genomic_DNA"/>
</dbReference>
<dbReference type="Proteomes" id="UP001341840">
    <property type="component" value="Unassembled WGS sequence"/>
</dbReference>
<keyword evidence="3" id="KW-1185">Reference proteome</keyword>
<evidence type="ECO:0000256" key="1">
    <source>
        <dbReference type="SAM" id="MobiDB-lite"/>
    </source>
</evidence>
<proteinExistence type="predicted"/>
<name>A0ABU6XFG9_9FABA</name>
<protein>
    <submittedName>
        <fullName evidence="2">Uncharacterized protein</fullName>
    </submittedName>
</protein>
<reference evidence="2 3" key="1">
    <citation type="journal article" date="2023" name="Plants (Basel)">
        <title>Bridging the Gap: Combining Genomics and Transcriptomics Approaches to Understand Stylosanthes scabra, an Orphan Legume from the Brazilian Caatinga.</title>
        <authorList>
            <person name="Ferreira-Neto J.R.C."/>
            <person name="da Silva M.D."/>
            <person name="Binneck E."/>
            <person name="de Melo N.F."/>
            <person name="da Silva R.H."/>
            <person name="de Melo A.L.T.M."/>
            <person name="Pandolfi V."/>
            <person name="Bustamante F.O."/>
            <person name="Brasileiro-Vidal A.C."/>
            <person name="Benko-Iseppon A.M."/>
        </authorList>
    </citation>
    <scope>NUCLEOTIDE SEQUENCE [LARGE SCALE GENOMIC DNA]</scope>
    <source>
        <tissue evidence="2">Leaves</tissue>
    </source>
</reference>
<sequence length="126" mass="13836">MAQVLGNLVTAGLTRIVPVTAGYSWEPGAETRTPSNTCSKCELNPELWPARDKVPSDYNDESIPTRVGASEALEADNGGGKTTVMVDEDSPLPCRERRYAITNKKSRRQGRRGNEGKPLAAMEMRW</sequence>
<feature type="region of interest" description="Disordered" evidence="1">
    <location>
        <begin position="52"/>
        <end position="126"/>
    </location>
</feature>
<gene>
    <name evidence="2" type="ORF">PIB30_038984</name>
</gene>
<accession>A0ABU6XFG9</accession>
<organism evidence="2 3">
    <name type="scientific">Stylosanthes scabra</name>
    <dbReference type="NCBI Taxonomy" id="79078"/>
    <lineage>
        <taxon>Eukaryota</taxon>
        <taxon>Viridiplantae</taxon>
        <taxon>Streptophyta</taxon>
        <taxon>Embryophyta</taxon>
        <taxon>Tracheophyta</taxon>
        <taxon>Spermatophyta</taxon>
        <taxon>Magnoliopsida</taxon>
        <taxon>eudicotyledons</taxon>
        <taxon>Gunneridae</taxon>
        <taxon>Pentapetalae</taxon>
        <taxon>rosids</taxon>
        <taxon>fabids</taxon>
        <taxon>Fabales</taxon>
        <taxon>Fabaceae</taxon>
        <taxon>Papilionoideae</taxon>
        <taxon>50 kb inversion clade</taxon>
        <taxon>dalbergioids sensu lato</taxon>
        <taxon>Dalbergieae</taxon>
        <taxon>Pterocarpus clade</taxon>
        <taxon>Stylosanthes</taxon>
    </lineage>
</organism>
<comment type="caution">
    <text evidence="2">The sequence shown here is derived from an EMBL/GenBank/DDBJ whole genome shotgun (WGS) entry which is preliminary data.</text>
</comment>
<evidence type="ECO:0000313" key="2">
    <source>
        <dbReference type="EMBL" id="MED6195560.1"/>
    </source>
</evidence>
<evidence type="ECO:0000313" key="3">
    <source>
        <dbReference type="Proteomes" id="UP001341840"/>
    </source>
</evidence>